<proteinExistence type="predicted"/>
<name>A0A7I8BEV4_9BURK</name>
<keyword evidence="2" id="KW-1185">Reference proteome</keyword>
<organism evidence="1 2">
    <name type="scientific">Paraburkholderia largidicola</name>
    <dbReference type="NCBI Taxonomy" id="3014751"/>
    <lineage>
        <taxon>Bacteria</taxon>
        <taxon>Pseudomonadati</taxon>
        <taxon>Pseudomonadota</taxon>
        <taxon>Betaproteobacteria</taxon>
        <taxon>Burkholderiales</taxon>
        <taxon>Burkholderiaceae</taxon>
        <taxon>Paraburkholderia</taxon>
    </lineage>
</organism>
<evidence type="ECO:0008006" key="3">
    <source>
        <dbReference type="Google" id="ProtNLM"/>
    </source>
</evidence>
<dbReference type="InterPro" id="IPR027417">
    <property type="entry name" value="P-loop_NTPase"/>
</dbReference>
<evidence type="ECO:0000313" key="2">
    <source>
        <dbReference type="Proteomes" id="UP000510888"/>
    </source>
</evidence>
<dbReference type="AlphaFoldDB" id="A0A7I8BEV4"/>
<dbReference type="KEGG" id="plad:PPGU16_01320"/>
<protein>
    <recommendedName>
        <fullName evidence="3">AAA+ ATPase domain-containing protein</fullName>
    </recommendedName>
</protein>
<reference evidence="1 2" key="1">
    <citation type="journal article" date="2020" name="Genes (Basel)">
        <title>Genomic Comparison of Insect Gut Symbionts from Divergent Burkholderia Subclades.</title>
        <authorList>
            <person name="Takeshita K."/>
            <person name="Kikuchi Y."/>
        </authorList>
    </citation>
    <scope>NUCLEOTIDE SEQUENCE [LARGE SCALE GENOMIC DNA]</scope>
    <source>
        <strain evidence="1 2">PGU16</strain>
    </source>
</reference>
<dbReference type="EMBL" id="AP023174">
    <property type="protein sequence ID" value="BCF87065.1"/>
    <property type="molecule type" value="Genomic_DNA"/>
</dbReference>
<dbReference type="RefSeq" id="WP_180721259.1">
    <property type="nucleotide sequence ID" value="NZ_AP023174.1"/>
</dbReference>
<dbReference type="Pfam" id="PF13481">
    <property type="entry name" value="AAA_25"/>
    <property type="match status" value="1"/>
</dbReference>
<sequence>MFHTRRDPSEAADINIISTTQVVAQNTEWLLPGFLPKKKLSLLAGMPGAGKTSIALYFAAVISSGGIWPDGSRAESGRVLIYAPEDGVADTIKPRLAAMGADLRNVEVIGDTAEFSGRSRRFDCQRDLGLLQQKLIGKGGYALVVIDPVTSIVSGNSNNNKAVRDALESLVRFADAVCAVLCLTHVSKGSSRRSPLERVMGDLAYGAVPRMVLMASRVRGSADADQCGVLVRAKTNIAPTDGGFEYQIEPVEVPVDGKRIQTSRLVWSPGMLSGSADEILKLAAGASAEMPGGALGRAAEFLQNALANGPMLCSELESHAVAAGISSRTLTRARKHLSVLSSKQSGAGPHSPNVLYLSNVPERAGGVGNAVGGLSFEPLGMPTDRWSPGYPMGYPAYCSAVNGAPPPFMNGVPSGTPPMMTPDGVPYGGVHTQYPPHLETRVTGFGMAPRASQVSGEAHAQVGTVGTVGTVERSRLPQPGDRPEWVSESNWDWLLQEYAREYDQTKRFDTESELEFQDRVARRFLDASCSDWERLDELGRVLVDAFNRLPYLGSLGNHF</sequence>
<accession>A0A7I8BEV4</accession>
<dbReference type="SUPFAM" id="SSF52540">
    <property type="entry name" value="P-loop containing nucleoside triphosphate hydrolases"/>
    <property type="match status" value="1"/>
</dbReference>
<dbReference type="Gene3D" id="3.40.50.300">
    <property type="entry name" value="P-loop containing nucleotide triphosphate hydrolases"/>
    <property type="match status" value="1"/>
</dbReference>
<evidence type="ECO:0000313" key="1">
    <source>
        <dbReference type="EMBL" id="BCF87065.1"/>
    </source>
</evidence>
<gene>
    <name evidence="1" type="ORF">PPGU16_01320</name>
</gene>
<dbReference type="Proteomes" id="UP000510888">
    <property type="component" value="Chromosome 1"/>
</dbReference>